<evidence type="ECO:0000313" key="2">
    <source>
        <dbReference type="Proteomes" id="UP000053766"/>
    </source>
</evidence>
<dbReference type="OrthoDB" id="46159at2759"/>
<evidence type="ECO:0000313" key="1">
    <source>
        <dbReference type="EMBL" id="KJH39702.1"/>
    </source>
</evidence>
<name>A0A0D8X7F2_DICVI</name>
<dbReference type="Proteomes" id="UP000053766">
    <property type="component" value="Unassembled WGS sequence"/>
</dbReference>
<dbReference type="EMBL" id="KN721549">
    <property type="protein sequence ID" value="KJH39702.1"/>
    <property type="molecule type" value="Genomic_DNA"/>
</dbReference>
<reference evidence="1 2" key="1">
    <citation type="submission" date="2013-11" db="EMBL/GenBank/DDBJ databases">
        <title>Draft genome of the bovine lungworm Dictyocaulus viviparus.</title>
        <authorList>
            <person name="Mitreva M."/>
        </authorList>
    </citation>
    <scope>NUCLEOTIDE SEQUENCE [LARGE SCALE GENOMIC DNA]</scope>
    <source>
        <strain evidence="1 2">HannoverDv2000</strain>
    </source>
</reference>
<dbReference type="STRING" id="29172.A0A0D8X7F2"/>
<protein>
    <submittedName>
        <fullName evidence="1">Uncharacterized protein</fullName>
    </submittedName>
</protein>
<sequence>MSAFRHGISSTGAVNEDYFRKAFTQAPKCDIYSSKEHTSQLESVRSILGNTQIDWSQRVNLLKLLRSILLNGGMDYENELITGILTLEDAMRRQHL</sequence>
<accession>A0A0D8X7F2</accession>
<reference evidence="2" key="2">
    <citation type="journal article" date="2016" name="Sci. Rep.">
        <title>Dictyocaulus viviparus genome, variome and transcriptome elucidate lungworm biology and support future intervention.</title>
        <authorList>
            <person name="McNulty S.N."/>
            <person name="Strube C."/>
            <person name="Rosa B.A."/>
            <person name="Martin J.C."/>
            <person name="Tyagi R."/>
            <person name="Choi Y.J."/>
            <person name="Wang Q."/>
            <person name="Hallsworth Pepin K."/>
            <person name="Zhang X."/>
            <person name="Ozersky P."/>
            <person name="Wilson R.K."/>
            <person name="Sternberg P.W."/>
            <person name="Gasser R.B."/>
            <person name="Mitreva M."/>
        </authorList>
    </citation>
    <scope>NUCLEOTIDE SEQUENCE [LARGE SCALE GENOMIC DNA]</scope>
    <source>
        <strain evidence="2">HannoverDv2000</strain>
    </source>
</reference>
<dbReference type="AlphaFoldDB" id="A0A0D8X7F2"/>
<keyword evidence="2" id="KW-1185">Reference proteome</keyword>
<organism evidence="1 2">
    <name type="scientific">Dictyocaulus viviparus</name>
    <name type="common">Bovine lungworm</name>
    <dbReference type="NCBI Taxonomy" id="29172"/>
    <lineage>
        <taxon>Eukaryota</taxon>
        <taxon>Metazoa</taxon>
        <taxon>Ecdysozoa</taxon>
        <taxon>Nematoda</taxon>
        <taxon>Chromadorea</taxon>
        <taxon>Rhabditida</taxon>
        <taxon>Rhabditina</taxon>
        <taxon>Rhabditomorpha</taxon>
        <taxon>Strongyloidea</taxon>
        <taxon>Metastrongylidae</taxon>
        <taxon>Dictyocaulus</taxon>
    </lineage>
</organism>
<dbReference type="Gene3D" id="1.25.10.10">
    <property type="entry name" value="Leucine-rich Repeat Variant"/>
    <property type="match status" value="1"/>
</dbReference>
<dbReference type="InterPro" id="IPR011989">
    <property type="entry name" value="ARM-like"/>
</dbReference>
<gene>
    <name evidence="1" type="ORF">DICVIV_14413</name>
</gene>
<proteinExistence type="predicted"/>